<feature type="chain" id="PRO_5034215277" description="Lectin" evidence="1">
    <location>
        <begin position="24"/>
        <end position="174"/>
    </location>
</feature>
<organism evidence="2 3">
    <name type="scientific">Mycena venus</name>
    <dbReference type="NCBI Taxonomy" id="2733690"/>
    <lineage>
        <taxon>Eukaryota</taxon>
        <taxon>Fungi</taxon>
        <taxon>Dikarya</taxon>
        <taxon>Basidiomycota</taxon>
        <taxon>Agaricomycotina</taxon>
        <taxon>Agaricomycetes</taxon>
        <taxon>Agaricomycetidae</taxon>
        <taxon>Agaricales</taxon>
        <taxon>Marasmiineae</taxon>
        <taxon>Mycenaceae</taxon>
        <taxon>Mycena</taxon>
    </lineage>
</organism>
<name>A0A8H7CZ47_9AGAR</name>
<dbReference type="CDD" id="cd23714">
    <property type="entry name" value="beta-trefoil_Ricin_MtaL"/>
    <property type="match status" value="1"/>
</dbReference>
<reference evidence="2" key="1">
    <citation type="submission" date="2020-05" db="EMBL/GenBank/DDBJ databases">
        <title>Mycena genomes resolve the evolution of fungal bioluminescence.</title>
        <authorList>
            <person name="Tsai I.J."/>
        </authorList>
    </citation>
    <scope>NUCLEOTIDE SEQUENCE</scope>
    <source>
        <strain evidence="2">CCC161011</strain>
    </source>
</reference>
<accession>A0A8H7CZ47</accession>
<feature type="signal peptide" evidence="1">
    <location>
        <begin position="1"/>
        <end position="23"/>
    </location>
</feature>
<keyword evidence="3" id="KW-1185">Reference proteome</keyword>
<sequence length="174" mass="19011">MFSELVRFALCALSVVKVHPSAGCQDALQVMPQDDLSMTAQCLLEPFKIVNLGVGGSAFVLDENVLTHIGDTDHGNDGLWVGYAKGDDRYTIKNVGKDAWVSVGDNGRLVVGPEAKAVEFAVESAGPNTWVIKKPFEDLLWEAVYDGTSMKFGYVTLRESPGSRPGYQHWTFAR</sequence>
<keyword evidence="1" id="KW-0732">Signal</keyword>
<gene>
    <name evidence="2" type="ORF">MVEN_00922000</name>
</gene>
<evidence type="ECO:0000313" key="3">
    <source>
        <dbReference type="Proteomes" id="UP000620124"/>
    </source>
</evidence>
<evidence type="ECO:0000256" key="1">
    <source>
        <dbReference type="SAM" id="SignalP"/>
    </source>
</evidence>
<dbReference type="AlphaFoldDB" id="A0A8H7CZ47"/>
<evidence type="ECO:0008006" key="4">
    <source>
        <dbReference type="Google" id="ProtNLM"/>
    </source>
</evidence>
<protein>
    <recommendedName>
        <fullName evidence="4">Lectin</fullName>
    </recommendedName>
</protein>
<evidence type="ECO:0000313" key="2">
    <source>
        <dbReference type="EMBL" id="KAF7355929.1"/>
    </source>
</evidence>
<proteinExistence type="predicted"/>
<comment type="caution">
    <text evidence="2">The sequence shown here is derived from an EMBL/GenBank/DDBJ whole genome shotgun (WGS) entry which is preliminary data.</text>
</comment>
<dbReference type="Gene3D" id="2.80.10.50">
    <property type="match status" value="1"/>
</dbReference>
<dbReference type="OrthoDB" id="3048202at2759"/>
<dbReference type="EMBL" id="JACAZI010000007">
    <property type="protein sequence ID" value="KAF7355929.1"/>
    <property type="molecule type" value="Genomic_DNA"/>
</dbReference>
<dbReference type="Proteomes" id="UP000620124">
    <property type="component" value="Unassembled WGS sequence"/>
</dbReference>